<gene>
    <name evidence="2" type="ORF">A6769_30165</name>
</gene>
<proteinExistence type="predicted"/>
<keyword evidence="1" id="KW-0812">Transmembrane</keyword>
<organism evidence="2 3">
    <name type="scientific">Nostoc punctiforme NIES-2108</name>
    <dbReference type="NCBI Taxonomy" id="1356359"/>
    <lineage>
        <taxon>Bacteria</taxon>
        <taxon>Bacillati</taxon>
        <taxon>Cyanobacteriota</taxon>
        <taxon>Cyanophyceae</taxon>
        <taxon>Nostocales</taxon>
        <taxon>Nostocaceae</taxon>
        <taxon>Nostoc</taxon>
    </lineage>
</organism>
<evidence type="ECO:0000313" key="3">
    <source>
        <dbReference type="Proteomes" id="UP000252085"/>
    </source>
</evidence>
<feature type="transmembrane region" description="Helical" evidence="1">
    <location>
        <begin position="7"/>
        <end position="26"/>
    </location>
</feature>
<keyword evidence="1" id="KW-0472">Membrane</keyword>
<keyword evidence="1" id="KW-1133">Transmembrane helix</keyword>
<dbReference type="Proteomes" id="UP000252085">
    <property type="component" value="Unassembled WGS sequence"/>
</dbReference>
<accession>A0A367R8I0</accession>
<sequence>MDFKQAGLSLLGGWIIGVVFMATKLPAPVPPLMGLIGAAGVLLGGYCYEIIAKLVMKQ</sequence>
<name>A0A367R8I0_NOSPU</name>
<reference evidence="2 3" key="1">
    <citation type="submission" date="2016-04" db="EMBL/GenBank/DDBJ databases">
        <authorList>
            <person name="Evans L.H."/>
            <person name="Alamgir A."/>
            <person name="Owens N."/>
            <person name="Weber N.D."/>
            <person name="Virtaneva K."/>
            <person name="Barbian K."/>
            <person name="Babar A."/>
            <person name="Rosenke K."/>
        </authorList>
    </citation>
    <scope>NUCLEOTIDE SEQUENCE [LARGE SCALE GENOMIC DNA]</scope>
    <source>
        <strain evidence="2">NIES-2108</strain>
    </source>
</reference>
<dbReference type="EMBL" id="LXQE01000172">
    <property type="protein sequence ID" value="RCJ31834.1"/>
    <property type="molecule type" value="Genomic_DNA"/>
</dbReference>
<dbReference type="AlphaFoldDB" id="A0A367R8I0"/>
<evidence type="ECO:0000313" key="2">
    <source>
        <dbReference type="EMBL" id="RCJ31834.1"/>
    </source>
</evidence>
<comment type="caution">
    <text evidence="2">The sequence shown here is derived from an EMBL/GenBank/DDBJ whole genome shotgun (WGS) entry which is preliminary data.</text>
</comment>
<protein>
    <submittedName>
        <fullName evidence="2">XapX domain protein</fullName>
    </submittedName>
</protein>
<feature type="transmembrane region" description="Helical" evidence="1">
    <location>
        <begin position="32"/>
        <end position="51"/>
    </location>
</feature>
<evidence type="ECO:0000256" key="1">
    <source>
        <dbReference type="SAM" id="Phobius"/>
    </source>
</evidence>